<dbReference type="EMBL" id="KL198004">
    <property type="protein sequence ID" value="KDQ33142.1"/>
    <property type="molecule type" value="Genomic_DNA"/>
</dbReference>
<protein>
    <submittedName>
        <fullName evidence="2">Uncharacterized protein</fullName>
    </submittedName>
</protein>
<reference evidence="3" key="1">
    <citation type="journal article" date="2014" name="Proc. Natl. Acad. Sci. U.S.A.">
        <title>Extensive sampling of basidiomycete genomes demonstrates inadequacy of the white-rot/brown-rot paradigm for wood decay fungi.</title>
        <authorList>
            <person name="Riley R."/>
            <person name="Salamov A.A."/>
            <person name="Brown D.W."/>
            <person name="Nagy L.G."/>
            <person name="Floudas D."/>
            <person name="Held B.W."/>
            <person name="Levasseur A."/>
            <person name="Lombard V."/>
            <person name="Morin E."/>
            <person name="Otillar R."/>
            <person name="Lindquist E.A."/>
            <person name="Sun H."/>
            <person name="LaButti K.M."/>
            <person name="Schmutz J."/>
            <person name="Jabbour D."/>
            <person name="Luo H."/>
            <person name="Baker S.E."/>
            <person name="Pisabarro A.G."/>
            <person name="Walton J.D."/>
            <person name="Blanchette R.A."/>
            <person name="Henrissat B."/>
            <person name="Martin F."/>
            <person name="Cullen D."/>
            <person name="Hibbett D.S."/>
            <person name="Grigoriev I.V."/>
        </authorList>
    </citation>
    <scope>NUCLEOTIDE SEQUENCE [LARGE SCALE GENOMIC DNA]</scope>
    <source>
        <strain evidence="3">PC15</strain>
    </source>
</reference>
<organism evidence="2 3">
    <name type="scientific">Pleurotus ostreatus (strain PC15)</name>
    <name type="common">Oyster mushroom</name>
    <dbReference type="NCBI Taxonomy" id="1137138"/>
    <lineage>
        <taxon>Eukaryota</taxon>
        <taxon>Fungi</taxon>
        <taxon>Dikarya</taxon>
        <taxon>Basidiomycota</taxon>
        <taxon>Agaricomycotina</taxon>
        <taxon>Agaricomycetes</taxon>
        <taxon>Agaricomycetidae</taxon>
        <taxon>Agaricales</taxon>
        <taxon>Pleurotineae</taxon>
        <taxon>Pleurotaceae</taxon>
        <taxon>Pleurotus</taxon>
    </lineage>
</organism>
<gene>
    <name evidence="2" type="ORF">PLEOSDRAFT_1099121</name>
</gene>
<dbReference type="STRING" id="1137138.A0A067P9P1"/>
<evidence type="ECO:0000256" key="1">
    <source>
        <dbReference type="SAM" id="Phobius"/>
    </source>
</evidence>
<name>A0A067P9P1_PLEO1</name>
<dbReference type="InParanoid" id="A0A067P9P1"/>
<accession>A0A067P9P1</accession>
<feature type="transmembrane region" description="Helical" evidence="1">
    <location>
        <begin position="116"/>
        <end position="134"/>
    </location>
</feature>
<proteinExistence type="predicted"/>
<evidence type="ECO:0000313" key="2">
    <source>
        <dbReference type="EMBL" id="KDQ33142.1"/>
    </source>
</evidence>
<keyword evidence="1" id="KW-0472">Membrane</keyword>
<keyword evidence="1" id="KW-1133">Transmembrane helix</keyword>
<dbReference type="HOGENOM" id="CLU_1031035_0_0_1"/>
<dbReference type="VEuPathDB" id="FungiDB:PLEOSDRAFT_1099121"/>
<evidence type="ECO:0000313" key="3">
    <source>
        <dbReference type="Proteomes" id="UP000027073"/>
    </source>
</evidence>
<dbReference type="AlphaFoldDB" id="A0A067P9P1"/>
<keyword evidence="1" id="KW-0812">Transmembrane</keyword>
<dbReference type="Proteomes" id="UP000027073">
    <property type="component" value="Unassembled WGS sequence"/>
</dbReference>
<dbReference type="OrthoDB" id="6500128at2759"/>
<sequence>MAVDLMSGPIQCVNDGGTGPLPALVYSFMASTLVSTLVERMKYGATIYFDTASLINLNSVQERHFNVFTWTPSKLFSSTTSKLEARAVNDTSYPEPWQFEEVAPGWAIIEQLCFKASIFCVAFIQACILLSLYLKKTSLEFKLLVVFGVYYPILLYTIPSDGVGGAEYTFWTSNPYYRRLAALYMLIFSPKYEEDIRKDGISSFLAVGKSTARLMLVDPPISDKNITQNMRKPQGTLVSIGLMQQHWGRMIFLDRCCGICGAVLSSTSLL</sequence>